<dbReference type="AlphaFoldDB" id="A0A9X9Q8V2"/>
<dbReference type="EMBL" id="CYRY02044635">
    <property type="protein sequence ID" value="VCX39674.1"/>
    <property type="molecule type" value="Genomic_DNA"/>
</dbReference>
<keyword evidence="2" id="KW-1185">Reference proteome</keyword>
<evidence type="ECO:0000313" key="1">
    <source>
        <dbReference type="EMBL" id="VCX39674.1"/>
    </source>
</evidence>
<evidence type="ECO:0000313" key="2">
    <source>
        <dbReference type="Proteomes" id="UP000269945"/>
    </source>
</evidence>
<dbReference type="Proteomes" id="UP000269945">
    <property type="component" value="Unassembled WGS sequence"/>
</dbReference>
<gene>
    <name evidence="1" type="ORF">BN2614_LOCUS5</name>
</gene>
<comment type="caution">
    <text evidence="1">The sequence shown here is derived from an EMBL/GenBank/DDBJ whole genome shotgun (WGS) entry which is preliminary data.</text>
</comment>
<name>A0A9X9Q8V2_GULGU</name>
<accession>A0A9X9Q8V2</accession>
<organism evidence="1 2">
    <name type="scientific">Gulo gulo</name>
    <name type="common">Wolverine</name>
    <name type="synonym">Gluton</name>
    <dbReference type="NCBI Taxonomy" id="48420"/>
    <lineage>
        <taxon>Eukaryota</taxon>
        <taxon>Metazoa</taxon>
        <taxon>Chordata</taxon>
        <taxon>Craniata</taxon>
        <taxon>Vertebrata</taxon>
        <taxon>Euteleostomi</taxon>
        <taxon>Mammalia</taxon>
        <taxon>Eutheria</taxon>
        <taxon>Laurasiatheria</taxon>
        <taxon>Carnivora</taxon>
        <taxon>Caniformia</taxon>
        <taxon>Musteloidea</taxon>
        <taxon>Mustelidae</taxon>
        <taxon>Guloninae</taxon>
        <taxon>Gulo</taxon>
    </lineage>
</organism>
<reference evidence="1 2" key="1">
    <citation type="submission" date="2018-10" db="EMBL/GenBank/DDBJ databases">
        <authorList>
            <person name="Ekblom R."/>
            <person name="Jareborg N."/>
        </authorList>
    </citation>
    <scope>NUCLEOTIDE SEQUENCE [LARGE SCALE GENOMIC DNA]</scope>
    <source>
        <tissue evidence="1">Muscle</tissue>
    </source>
</reference>
<sequence length="154" mass="17255">MWKWRPRGEKSTESCPGVALCSWLHRVPGNPRKVPQAREEGKEGISEVAVLCYLSAPRRPRRRNSDQRGNQEVMSALETVSLSHPLRHPPHMLTRLCAQVCQLSCWQSCSAMQASGSLLRHRAHAGISHTPLLTHLSLSVLQIPRDERGAVARE</sequence>
<proteinExistence type="predicted"/>
<protein>
    <submittedName>
        <fullName evidence="1">Uncharacterized protein</fullName>
    </submittedName>
</protein>